<sequence length="158" mass="15436">MLRHVVVMPSFGSCYTAASEGYGTPPSSMPRPTNRLRTSAIMRGRSGRPNRAASGGSPAVEMDTASEGDTAGASAAGRGTGASSPGAMPRPIFPEGAPGLPSVEPHNPAADLPEVLTSIAFAASSPPNVAAPGAVPAILVDIGLSAAVNASASSAAAS</sequence>
<evidence type="ECO:0000256" key="1">
    <source>
        <dbReference type="SAM" id="MobiDB-lite"/>
    </source>
</evidence>
<evidence type="ECO:0000313" key="2">
    <source>
        <dbReference type="EMBL" id="GIL62950.1"/>
    </source>
</evidence>
<dbReference type="AlphaFoldDB" id="A0A8J4F6C1"/>
<reference evidence="2" key="1">
    <citation type="journal article" date="2021" name="Proc. Natl. Acad. Sci. U.S.A.">
        <title>Three genomes in the algal genus Volvox reveal the fate of a haploid sex-determining region after a transition to homothallism.</title>
        <authorList>
            <person name="Yamamoto K."/>
            <person name="Hamaji T."/>
            <person name="Kawai-Toyooka H."/>
            <person name="Matsuzaki R."/>
            <person name="Takahashi F."/>
            <person name="Nishimura Y."/>
            <person name="Kawachi M."/>
            <person name="Noguchi H."/>
            <person name="Minakuchi Y."/>
            <person name="Umen J.G."/>
            <person name="Toyoda A."/>
            <person name="Nozaki H."/>
        </authorList>
    </citation>
    <scope>NUCLEOTIDE SEQUENCE</scope>
    <source>
        <strain evidence="2">NIES-3780</strain>
    </source>
</reference>
<proteinExistence type="predicted"/>
<comment type="caution">
    <text evidence="2">The sequence shown here is derived from an EMBL/GenBank/DDBJ whole genome shotgun (WGS) entry which is preliminary data.</text>
</comment>
<dbReference type="EMBL" id="BNCO01000054">
    <property type="protein sequence ID" value="GIL62950.1"/>
    <property type="molecule type" value="Genomic_DNA"/>
</dbReference>
<name>A0A8J4F6C1_9CHLO</name>
<feature type="region of interest" description="Disordered" evidence="1">
    <location>
        <begin position="40"/>
        <end position="109"/>
    </location>
</feature>
<dbReference type="Proteomes" id="UP000747399">
    <property type="component" value="Unassembled WGS sequence"/>
</dbReference>
<accession>A0A8J4F6C1</accession>
<protein>
    <submittedName>
        <fullName evidence="2">Uncharacterized protein</fullName>
    </submittedName>
</protein>
<organism evidence="2 3">
    <name type="scientific">Volvox africanus</name>
    <dbReference type="NCBI Taxonomy" id="51714"/>
    <lineage>
        <taxon>Eukaryota</taxon>
        <taxon>Viridiplantae</taxon>
        <taxon>Chlorophyta</taxon>
        <taxon>core chlorophytes</taxon>
        <taxon>Chlorophyceae</taxon>
        <taxon>CS clade</taxon>
        <taxon>Chlamydomonadales</taxon>
        <taxon>Volvocaceae</taxon>
        <taxon>Volvox</taxon>
    </lineage>
</organism>
<evidence type="ECO:0000313" key="3">
    <source>
        <dbReference type="Proteomes" id="UP000747399"/>
    </source>
</evidence>
<gene>
    <name evidence="2" type="ORF">Vafri_17131</name>
</gene>
<feature type="compositionally biased region" description="Low complexity" evidence="1">
    <location>
        <begin position="68"/>
        <end position="87"/>
    </location>
</feature>
<keyword evidence="3" id="KW-1185">Reference proteome</keyword>